<sequence>MTTGSTAQEFDAYTLFDDVPYGTAMLNGTETILHAALYLPNSYSAPPPLLLWLHDGAFKFGSYKQRICGRVGRRMARAGIAVAAIQYRLNATPEDLSPTVRDQFDELMGKSTRLIRNGLTHHRSLAAMEDCVVFLNWAEQQADLYGWSGGRVIGGMSAGGITALNALFTAPSLGLNRPPVAGVFCLSGGYTYPDLVHAPTQTRVLALHNPDDRRVSIRGVRMLKEKLGDRMELLESDSMIHGRIALTPDERPMVSFARLSEFVRKAVNQ</sequence>
<keyword evidence="3" id="KW-1185">Reference proteome</keyword>
<dbReference type="EMBL" id="FWFL01000006">
    <property type="protein sequence ID" value="SLN48749.1"/>
    <property type="molecule type" value="Genomic_DNA"/>
</dbReference>
<dbReference type="Proteomes" id="UP000193827">
    <property type="component" value="Unassembled WGS sequence"/>
</dbReference>
<dbReference type="AlphaFoldDB" id="A0A1Y5SUI1"/>
<name>A0A1Y5SUI1_9RHOB</name>
<dbReference type="Gene3D" id="3.40.50.1820">
    <property type="entry name" value="alpha/beta hydrolase"/>
    <property type="match status" value="1"/>
</dbReference>
<organism evidence="2 3">
    <name type="scientific">Roseovarius litorisediminis</name>
    <dbReference type="NCBI Taxonomy" id="1312363"/>
    <lineage>
        <taxon>Bacteria</taxon>
        <taxon>Pseudomonadati</taxon>
        <taxon>Pseudomonadota</taxon>
        <taxon>Alphaproteobacteria</taxon>
        <taxon>Rhodobacterales</taxon>
        <taxon>Roseobacteraceae</taxon>
        <taxon>Roseovarius</taxon>
    </lineage>
</organism>
<dbReference type="SUPFAM" id="SSF53474">
    <property type="entry name" value="alpha/beta-Hydrolases"/>
    <property type="match status" value="1"/>
</dbReference>
<dbReference type="PANTHER" id="PTHR48081">
    <property type="entry name" value="AB HYDROLASE SUPERFAMILY PROTEIN C4A8.06C"/>
    <property type="match status" value="1"/>
</dbReference>
<dbReference type="GO" id="GO:0016787">
    <property type="term" value="F:hydrolase activity"/>
    <property type="evidence" value="ECO:0007669"/>
    <property type="project" value="UniProtKB-KW"/>
</dbReference>
<accession>A0A1Y5SUI1</accession>
<dbReference type="OrthoDB" id="9806180at2"/>
<dbReference type="InterPro" id="IPR029058">
    <property type="entry name" value="AB_hydrolase_fold"/>
</dbReference>
<protein>
    <submittedName>
        <fullName evidence="2">Alpha/beta hydrolase fold protein</fullName>
    </submittedName>
</protein>
<reference evidence="2 3" key="1">
    <citation type="submission" date="2017-03" db="EMBL/GenBank/DDBJ databases">
        <authorList>
            <person name="Afonso C.L."/>
            <person name="Miller P.J."/>
            <person name="Scott M.A."/>
            <person name="Spackman E."/>
            <person name="Goraichik I."/>
            <person name="Dimitrov K.M."/>
            <person name="Suarez D.L."/>
            <person name="Swayne D.E."/>
        </authorList>
    </citation>
    <scope>NUCLEOTIDE SEQUENCE [LARGE SCALE GENOMIC DNA]</scope>
    <source>
        <strain evidence="2 3">CECT 8287</strain>
    </source>
</reference>
<proteinExistence type="predicted"/>
<keyword evidence="1 2" id="KW-0378">Hydrolase</keyword>
<gene>
    <name evidence="2" type="ORF">PEL8287_02536</name>
</gene>
<evidence type="ECO:0000313" key="2">
    <source>
        <dbReference type="EMBL" id="SLN48749.1"/>
    </source>
</evidence>
<evidence type="ECO:0000256" key="1">
    <source>
        <dbReference type="ARBA" id="ARBA00022801"/>
    </source>
</evidence>
<evidence type="ECO:0000313" key="3">
    <source>
        <dbReference type="Proteomes" id="UP000193827"/>
    </source>
</evidence>
<dbReference type="InterPro" id="IPR050300">
    <property type="entry name" value="GDXG_lipolytic_enzyme"/>
</dbReference>
<dbReference type="RefSeq" id="WP_085892763.1">
    <property type="nucleotide sequence ID" value="NZ_FWFL01000006.1"/>
</dbReference>